<feature type="non-terminal residue" evidence="2">
    <location>
        <position position="107"/>
    </location>
</feature>
<organism evidence="2 3">
    <name type="scientific">Dissostichus eleginoides</name>
    <name type="common">Patagonian toothfish</name>
    <name type="synonym">Dissostichus amissus</name>
    <dbReference type="NCBI Taxonomy" id="100907"/>
    <lineage>
        <taxon>Eukaryota</taxon>
        <taxon>Metazoa</taxon>
        <taxon>Chordata</taxon>
        <taxon>Craniata</taxon>
        <taxon>Vertebrata</taxon>
        <taxon>Euteleostomi</taxon>
        <taxon>Actinopterygii</taxon>
        <taxon>Neopterygii</taxon>
        <taxon>Teleostei</taxon>
        <taxon>Neoteleostei</taxon>
        <taxon>Acanthomorphata</taxon>
        <taxon>Eupercaria</taxon>
        <taxon>Perciformes</taxon>
        <taxon>Notothenioidei</taxon>
        <taxon>Nototheniidae</taxon>
        <taxon>Dissostichus</taxon>
    </lineage>
</organism>
<sequence length="107" mass="11566">VICHSPGPPGRAACLTSVQPHSIKSSLCRDGPLGETLAQECLEVFRCVVITLPVPQSASPQTRDPNPALSEGETWTNPDHTRNPVIPEEGVLPTKCSMELSDSHKWK</sequence>
<evidence type="ECO:0000313" key="2">
    <source>
        <dbReference type="EMBL" id="KAK1891548.1"/>
    </source>
</evidence>
<accession>A0AAD9BZP8</accession>
<dbReference type="AlphaFoldDB" id="A0AAD9BZP8"/>
<evidence type="ECO:0000313" key="3">
    <source>
        <dbReference type="Proteomes" id="UP001228049"/>
    </source>
</evidence>
<reference evidence="2" key="1">
    <citation type="submission" date="2023-04" db="EMBL/GenBank/DDBJ databases">
        <title>Chromosome-level genome of Chaenocephalus aceratus.</title>
        <authorList>
            <person name="Park H."/>
        </authorList>
    </citation>
    <scope>NUCLEOTIDE SEQUENCE</scope>
    <source>
        <strain evidence="2">DE</strain>
        <tissue evidence="2">Muscle</tissue>
    </source>
</reference>
<evidence type="ECO:0000256" key="1">
    <source>
        <dbReference type="SAM" id="MobiDB-lite"/>
    </source>
</evidence>
<protein>
    <submittedName>
        <fullName evidence="2">cAMP-dependent protein kinase regulatory subunit</fullName>
    </submittedName>
</protein>
<proteinExistence type="predicted"/>
<dbReference type="EMBL" id="JASDAP010000015">
    <property type="protein sequence ID" value="KAK1891548.1"/>
    <property type="molecule type" value="Genomic_DNA"/>
</dbReference>
<keyword evidence="3" id="KW-1185">Reference proteome</keyword>
<comment type="caution">
    <text evidence="2">The sequence shown here is derived from an EMBL/GenBank/DDBJ whole genome shotgun (WGS) entry which is preliminary data.</text>
</comment>
<gene>
    <name evidence="2" type="ORF">KUDE01_010376</name>
</gene>
<feature type="region of interest" description="Disordered" evidence="1">
    <location>
        <begin position="56"/>
        <end position="107"/>
    </location>
</feature>
<dbReference type="Proteomes" id="UP001228049">
    <property type="component" value="Unassembled WGS sequence"/>
</dbReference>
<name>A0AAD9BZP8_DISEL</name>